<keyword evidence="1" id="KW-0812">Transmembrane</keyword>
<feature type="transmembrane region" description="Helical" evidence="1">
    <location>
        <begin position="12"/>
        <end position="30"/>
    </location>
</feature>
<keyword evidence="3" id="KW-1185">Reference proteome</keyword>
<organism evidence="2 3">
    <name type="scientific">Evansella caseinilytica</name>
    <dbReference type="NCBI Taxonomy" id="1503961"/>
    <lineage>
        <taxon>Bacteria</taxon>
        <taxon>Bacillati</taxon>
        <taxon>Bacillota</taxon>
        <taxon>Bacilli</taxon>
        <taxon>Bacillales</taxon>
        <taxon>Bacillaceae</taxon>
        <taxon>Evansella</taxon>
    </lineage>
</organism>
<feature type="transmembrane region" description="Helical" evidence="1">
    <location>
        <begin position="36"/>
        <end position="58"/>
    </location>
</feature>
<proteinExistence type="predicted"/>
<evidence type="ECO:0000256" key="1">
    <source>
        <dbReference type="SAM" id="Phobius"/>
    </source>
</evidence>
<dbReference type="STRING" id="1503961.SAMN05421736_104173"/>
<dbReference type="AlphaFoldDB" id="A0A1H3NRI0"/>
<dbReference type="Proteomes" id="UP000198935">
    <property type="component" value="Unassembled WGS sequence"/>
</dbReference>
<evidence type="ECO:0000313" key="3">
    <source>
        <dbReference type="Proteomes" id="UP000198935"/>
    </source>
</evidence>
<protein>
    <submittedName>
        <fullName evidence="2">Uncharacterized protein</fullName>
    </submittedName>
</protein>
<keyword evidence="1" id="KW-1133">Transmembrane helix</keyword>
<reference evidence="3" key="1">
    <citation type="submission" date="2016-10" db="EMBL/GenBank/DDBJ databases">
        <authorList>
            <person name="Varghese N."/>
            <person name="Submissions S."/>
        </authorList>
    </citation>
    <scope>NUCLEOTIDE SEQUENCE [LARGE SCALE GENOMIC DNA]</scope>
    <source>
        <strain evidence="3">SP</strain>
    </source>
</reference>
<dbReference type="EMBL" id="FNPI01000004">
    <property type="protein sequence ID" value="SDY91398.1"/>
    <property type="molecule type" value="Genomic_DNA"/>
</dbReference>
<keyword evidence="1" id="KW-0472">Membrane</keyword>
<evidence type="ECO:0000313" key="2">
    <source>
        <dbReference type="EMBL" id="SDY91398.1"/>
    </source>
</evidence>
<accession>A0A1H3NRI0</accession>
<sequence>MIDLIEKYTPKMIAFFTVLVVIYGAFSIMLSQETTLGFKLLAIICYSALVVVLMYLYFKVLSRFIAWMKK</sequence>
<name>A0A1H3NRI0_9BACI</name>
<gene>
    <name evidence="2" type="ORF">SAMN05421736_104173</name>
</gene>